<evidence type="ECO:0000256" key="1">
    <source>
        <dbReference type="SAM" id="SignalP"/>
    </source>
</evidence>
<dbReference type="SUPFAM" id="SSF53474">
    <property type="entry name" value="alpha/beta-Hydrolases"/>
    <property type="match status" value="1"/>
</dbReference>
<dbReference type="AlphaFoldDB" id="A0A8S8XFD7"/>
<reference evidence="3" key="1">
    <citation type="submission" date="2021-02" db="EMBL/GenBank/DDBJ databases">
        <title>Genome sequence of Rhodospirillales sp. strain TMPK1 isolated from soil.</title>
        <authorList>
            <person name="Nakai R."/>
            <person name="Kusada H."/>
            <person name="Tamaki H."/>
        </authorList>
    </citation>
    <scope>NUCLEOTIDE SEQUENCE</scope>
    <source>
        <strain evidence="3">TMPK1</strain>
    </source>
</reference>
<gene>
    <name evidence="3" type="ORF">TMPK1_21730</name>
</gene>
<keyword evidence="4" id="KW-1185">Reference proteome</keyword>
<dbReference type="InterPro" id="IPR050266">
    <property type="entry name" value="AB_hydrolase_sf"/>
</dbReference>
<keyword evidence="3" id="KW-0378">Hydrolase</keyword>
<dbReference type="EMBL" id="BOPV01000001">
    <property type="protein sequence ID" value="GIL39936.1"/>
    <property type="molecule type" value="Genomic_DNA"/>
</dbReference>
<evidence type="ECO:0000313" key="4">
    <source>
        <dbReference type="Proteomes" id="UP000681075"/>
    </source>
</evidence>
<name>A0A8S8XFD7_9PROT</name>
<dbReference type="PRINTS" id="PR00111">
    <property type="entry name" value="ABHYDROLASE"/>
</dbReference>
<dbReference type="Pfam" id="PF00561">
    <property type="entry name" value="Abhydrolase_1"/>
    <property type="match status" value="1"/>
</dbReference>
<evidence type="ECO:0000313" key="3">
    <source>
        <dbReference type="EMBL" id="GIL39936.1"/>
    </source>
</evidence>
<comment type="caution">
    <text evidence="3">The sequence shown here is derived from an EMBL/GenBank/DDBJ whole genome shotgun (WGS) entry which is preliminary data.</text>
</comment>
<keyword evidence="1" id="KW-0732">Signal</keyword>
<dbReference type="InterPro" id="IPR029058">
    <property type="entry name" value="AB_hydrolase_fold"/>
</dbReference>
<feature type="domain" description="AB hydrolase-1" evidence="2">
    <location>
        <begin position="48"/>
        <end position="176"/>
    </location>
</feature>
<evidence type="ECO:0000259" key="2">
    <source>
        <dbReference type="Pfam" id="PF00561"/>
    </source>
</evidence>
<sequence length="316" mass="35329">MRSTFFSACLFILFSAFAHAAVEHPPGSRVALPDGRKVWIESEGQGDPVLLLVGGPANSHVTFHPAFSQLAQTHRVIYLDYYGRGRSEWPADLHEITFARDVRDVAAVIETLKLGPVSVYGYSYGGLVAQQLTLDHPQLVRRLVLANTLYSPVMWQLNHENVNREIENQFPELWRQIEALHLCGMPSTDPLIQDKIRSVASAVARFYDPSAAATALTEPGAVNRALYPVFTGEDVDFAVGGEVVRIPDFRPRLKEIRVPMLIIAGRYDRALYPKLQMEFKIAAPQARFVMMERSGSAVHLEQTDELMALLRDFLAA</sequence>
<dbReference type="Proteomes" id="UP000681075">
    <property type="component" value="Unassembled WGS sequence"/>
</dbReference>
<organism evidence="3 4">
    <name type="scientific">Roseiterribacter gracilis</name>
    <dbReference type="NCBI Taxonomy" id="2812848"/>
    <lineage>
        <taxon>Bacteria</taxon>
        <taxon>Pseudomonadati</taxon>
        <taxon>Pseudomonadota</taxon>
        <taxon>Alphaproteobacteria</taxon>
        <taxon>Rhodospirillales</taxon>
        <taxon>Roseiterribacteraceae</taxon>
        <taxon>Roseiterribacter</taxon>
    </lineage>
</organism>
<protein>
    <submittedName>
        <fullName evidence="3">2-hydroxy-6-oxo-6-phenylhexa-2,4-dienoate hydrolase</fullName>
    </submittedName>
</protein>
<dbReference type="Gene3D" id="3.40.50.1820">
    <property type="entry name" value="alpha/beta hydrolase"/>
    <property type="match status" value="1"/>
</dbReference>
<accession>A0A8S8XFD7</accession>
<feature type="signal peptide" evidence="1">
    <location>
        <begin position="1"/>
        <end position="20"/>
    </location>
</feature>
<dbReference type="RefSeq" id="WP_420243053.1">
    <property type="nucleotide sequence ID" value="NZ_BOPV01000001.1"/>
</dbReference>
<dbReference type="GO" id="GO:0016020">
    <property type="term" value="C:membrane"/>
    <property type="evidence" value="ECO:0007669"/>
    <property type="project" value="TreeGrafter"/>
</dbReference>
<dbReference type="PANTHER" id="PTHR43798:SF33">
    <property type="entry name" value="HYDROLASE, PUTATIVE (AFU_ORTHOLOGUE AFUA_2G14860)-RELATED"/>
    <property type="match status" value="1"/>
</dbReference>
<dbReference type="GO" id="GO:0016787">
    <property type="term" value="F:hydrolase activity"/>
    <property type="evidence" value="ECO:0007669"/>
    <property type="project" value="UniProtKB-KW"/>
</dbReference>
<dbReference type="PANTHER" id="PTHR43798">
    <property type="entry name" value="MONOACYLGLYCEROL LIPASE"/>
    <property type="match status" value="1"/>
</dbReference>
<proteinExistence type="predicted"/>
<dbReference type="InterPro" id="IPR000073">
    <property type="entry name" value="AB_hydrolase_1"/>
</dbReference>
<feature type="chain" id="PRO_5035914207" evidence="1">
    <location>
        <begin position="21"/>
        <end position="316"/>
    </location>
</feature>